<evidence type="ECO:0000256" key="4">
    <source>
        <dbReference type="ARBA" id="ARBA00022692"/>
    </source>
</evidence>
<keyword evidence="8 9" id="KW-0407">Ion channel</keyword>
<dbReference type="GO" id="GO:0008381">
    <property type="term" value="F:mechanosensitive monoatomic ion channel activity"/>
    <property type="evidence" value="ECO:0007669"/>
    <property type="project" value="UniProtKB-UniRule"/>
</dbReference>
<evidence type="ECO:0000313" key="11">
    <source>
        <dbReference type="Proteomes" id="UP000244937"/>
    </source>
</evidence>
<evidence type="ECO:0000256" key="7">
    <source>
        <dbReference type="ARBA" id="ARBA00023136"/>
    </source>
</evidence>
<evidence type="ECO:0000256" key="3">
    <source>
        <dbReference type="ARBA" id="ARBA00022475"/>
    </source>
</evidence>
<dbReference type="GO" id="GO:0005886">
    <property type="term" value="C:plasma membrane"/>
    <property type="evidence" value="ECO:0007669"/>
    <property type="project" value="UniProtKB-SubCell"/>
</dbReference>
<dbReference type="PANTHER" id="PTHR30266">
    <property type="entry name" value="MECHANOSENSITIVE CHANNEL MSCL"/>
    <property type="match status" value="1"/>
</dbReference>
<comment type="caution">
    <text evidence="9">Lacks conserved residue(s) required for the propagation of feature annotation.</text>
</comment>
<dbReference type="NCBIfam" id="NF001843">
    <property type="entry name" value="PRK00567.1-4"/>
    <property type="match status" value="1"/>
</dbReference>
<dbReference type="NCBIfam" id="NF010557">
    <property type="entry name" value="PRK13952.1"/>
    <property type="match status" value="1"/>
</dbReference>
<comment type="similarity">
    <text evidence="9">Belongs to the MscL family.</text>
</comment>
<dbReference type="HAMAP" id="MF_00115">
    <property type="entry name" value="MscL"/>
    <property type="match status" value="1"/>
</dbReference>
<evidence type="ECO:0000256" key="8">
    <source>
        <dbReference type="ARBA" id="ARBA00023303"/>
    </source>
</evidence>
<dbReference type="InterPro" id="IPR037673">
    <property type="entry name" value="MSC/AndL"/>
</dbReference>
<dbReference type="PANTHER" id="PTHR30266:SF2">
    <property type="entry name" value="LARGE-CONDUCTANCE MECHANOSENSITIVE CHANNEL"/>
    <property type="match status" value="1"/>
</dbReference>
<dbReference type="EMBL" id="CP029187">
    <property type="protein sequence ID" value="AWI25151.1"/>
    <property type="molecule type" value="Genomic_DNA"/>
</dbReference>
<gene>
    <name evidence="9" type="primary">mscL</name>
    <name evidence="10" type="ORF">HYN49_04155</name>
</gene>
<dbReference type="PRINTS" id="PR01264">
    <property type="entry name" value="MECHCHANNEL"/>
</dbReference>
<reference evidence="10 11" key="1">
    <citation type="submission" date="2018-05" db="EMBL/GenBank/DDBJ databases">
        <title>Genome sequencing of Flavobacterium sp. HYN0049.</title>
        <authorList>
            <person name="Yi H."/>
            <person name="Baek C."/>
        </authorList>
    </citation>
    <scope>NUCLEOTIDE SEQUENCE [LARGE SCALE GENOMIC DNA]</scope>
    <source>
        <strain evidence="10 11">HYN0049</strain>
    </source>
</reference>
<dbReference type="InterPro" id="IPR036019">
    <property type="entry name" value="MscL_channel"/>
</dbReference>
<proteinExistence type="inferred from homology"/>
<name>A0A2S1SFL1_9FLAO</name>
<keyword evidence="2 9" id="KW-0813">Transport</keyword>
<dbReference type="AlphaFoldDB" id="A0A2S1SFL1"/>
<dbReference type="RefSeq" id="WP_108902946.1">
    <property type="nucleotide sequence ID" value="NZ_CP029187.1"/>
</dbReference>
<evidence type="ECO:0000256" key="9">
    <source>
        <dbReference type="HAMAP-Rule" id="MF_00115"/>
    </source>
</evidence>
<evidence type="ECO:0000256" key="5">
    <source>
        <dbReference type="ARBA" id="ARBA00022989"/>
    </source>
</evidence>
<keyword evidence="6 9" id="KW-0406">Ion transport</keyword>
<dbReference type="OrthoDB" id="9810350at2"/>
<dbReference type="KEGG" id="fpal:HYN49_04155"/>
<evidence type="ECO:0000313" key="10">
    <source>
        <dbReference type="EMBL" id="AWI25151.1"/>
    </source>
</evidence>
<evidence type="ECO:0000256" key="1">
    <source>
        <dbReference type="ARBA" id="ARBA00004141"/>
    </source>
</evidence>
<keyword evidence="5 9" id="KW-1133">Transmembrane helix</keyword>
<comment type="function">
    <text evidence="9">Channel that opens in response to stretch forces in the membrane lipid bilayer. May participate in the regulation of osmotic pressure changes within the cell.</text>
</comment>
<comment type="subcellular location">
    <subcellularLocation>
        <location evidence="9">Cell membrane</location>
        <topology evidence="9">Multi-pass membrane protein</topology>
    </subcellularLocation>
    <subcellularLocation>
        <location evidence="1">Membrane</location>
        <topology evidence="1">Multi-pass membrane protein</topology>
    </subcellularLocation>
</comment>
<dbReference type="Proteomes" id="UP000244937">
    <property type="component" value="Chromosome"/>
</dbReference>
<dbReference type="SUPFAM" id="SSF81330">
    <property type="entry name" value="Gated mechanosensitive channel"/>
    <property type="match status" value="1"/>
</dbReference>
<dbReference type="Pfam" id="PF01741">
    <property type="entry name" value="MscL"/>
    <property type="match status" value="1"/>
</dbReference>
<organism evidence="10 11">
    <name type="scientific">Flavobacterium pallidum</name>
    <dbReference type="NCBI Taxonomy" id="2172098"/>
    <lineage>
        <taxon>Bacteria</taxon>
        <taxon>Pseudomonadati</taxon>
        <taxon>Bacteroidota</taxon>
        <taxon>Flavobacteriia</taxon>
        <taxon>Flavobacteriales</taxon>
        <taxon>Flavobacteriaceae</taxon>
        <taxon>Flavobacterium</taxon>
    </lineage>
</organism>
<dbReference type="InterPro" id="IPR001185">
    <property type="entry name" value="MS_channel"/>
</dbReference>
<accession>A0A2S1SFL1</accession>
<protein>
    <recommendedName>
        <fullName evidence="9">Large-conductance mechanosensitive channel</fullName>
    </recommendedName>
</protein>
<dbReference type="NCBIfam" id="TIGR00220">
    <property type="entry name" value="mscL"/>
    <property type="match status" value="1"/>
</dbReference>
<sequence length="140" mass="14888">MGFFNDFKASLMKGDVLSLATAVVIGAAFGKIVSSAVDDIIMPIVGLVTGGIDFTQKFITLDGKSYATLTEAKTAGAAVITYGNFVQAVINFVIIAFFIFVVLRAAEKTRKKEAAAPAAPPAPTNEEKLLMEIRDAIRNK</sequence>
<keyword evidence="4 9" id="KW-0812">Transmembrane</keyword>
<feature type="transmembrane region" description="Helical" evidence="9">
    <location>
        <begin position="85"/>
        <end position="103"/>
    </location>
</feature>
<keyword evidence="7 9" id="KW-0472">Membrane</keyword>
<evidence type="ECO:0000256" key="6">
    <source>
        <dbReference type="ARBA" id="ARBA00023065"/>
    </source>
</evidence>
<keyword evidence="3 9" id="KW-1003">Cell membrane</keyword>
<evidence type="ECO:0000256" key="2">
    <source>
        <dbReference type="ARBA" id="ARBA00022448"/>
    </source>
</evidence>
<keyword evidence="11" id="KW-1185">Reference proteome</keyword>
<comment type="subunit">
    <text evidence="9">Homopentamer.</text>
</comment>
<dbReference type="Gene3D" id="1.10.1200.120">
    <property type="entry name" value="Large-conductance mechanosensitive channel, MscL, domain 1"/>
    <property type="match status" value="1"/>
</dbReference>